<feature type="domain" description="Resolvase/invertase-type recombinase catalytic" evidence="7">
    <location>
        <begin position="4"/>
        <end position="137"/>
    </location>
</feature>
<feature type="active site" description="O-(5'-phospho-DNA)-serine intermediate" evidence="5 6">
    <location>
        <position position="12"/>
    </location>
</feature>
<gene>
    <name evidence="8" type="ORF">LKD22_09565</name>
</gene>
<dbReference type="GO" id="GO:0015074">
    <property type="term" value="P:DNA integration"/>
    <property type="evidence" value="ECO:0007669"/>
    <property type="project" value="UniProtKB-KW"/>
</dbReference>
<dbReference type="SMART" id="SM00857">
    <property type="entry name" value="Resolvase"/>
    <property type="match status" value="1"/>
</dbReference>
<evidence type="ECO:0000256" key="6">
    <source>
        <dbReference type="PROSITE-ProRule" id="PRU10137"/>
    </source>
</evidence>
<dbReference type="PANTHER" id="PTHR30461">
    <property type="entry name" value="DNA-INVERTASE FROM LAMBDOID PROPHAGE"/>
    <property type="match status" value="1"/>
</dbReference>
<dbReference type="InterPro" id="IPR050639">
    <property type="entry name" value="SSR_resolvase"/>
</dbReference>
<evidence type="ECO:0000256" key="3">
    <source>
        <dbReference type="ARBA" id="ARBA00023125"/>
    </source>
</evidence>
<dbReference type="InterPro" id="IPR006118">
    <property type="entry name" value="Recombinase_CS"/>
</dbReference>
<evidence type="ECO:0000256" key="1">
    <source>
        <dbReference type="ARBA" id="ARBA00009913"/>
    </source>
</evidence>
<name>A0AAW4W368_9FIRM</name>
<keyword evidence="2" id="KW-0229">DNA integration</keyword>
<evidence type="ECO:0000256" key="2">
    <source>
        <dbReference type="ARBA" id="ARBA00022908"/>
    </source>
</evidence>
<dbReference type="FunFam" id="3.40.50.1390:FF:000001">
    <property type="entry name" value="DNA recombinase"/>
    <property type="match status" value="1"/>
</dbReference>
<dbReference type="AlphaFoldDB" id="A0AAW4W368"/>
<proteinExistence type="inferred from homology"/>
<dbReference type="InterPro" id="IPR036162">
    <property type="entry name" value="Resolvase-like_N_sf"/>
</dbReference>
<reference evidence="8 9" key="1">
    <citation type="submission" date="2021-10" db="EMBL/GenBank/DDBJ databases">
        <title>Anaerobic single-cell dispensing facilitates the cultivation of human gut bacteria.</title>
        <authorList>
            <person name="Afrizal A."/>
        </authorList>
    </citation>
    <scope>NUCLEOTIDE SEQUENCE [LARGE SCALE GENOMIC DNA]</scope>
    <source>
        <strain evidence="8 9">CLA-AA-H270</strain>
    </source>
</reference>
<comment type="similarity">
    <text evidence="1">Belongs to the site-specific recombinase resolvase family.</text>
</comment>
<dbReference type="RefSeq" id="WP_118481140.1">
    <property type="nucleotide sequence ID" value="NZ_JAJEPX010000030.1"/>
</dbReference>
<dbReference type="InterPro" id="IPR006119">
    <property type="entry name" value="Resolv_N"/>
</dbReference>
<dbReference type="CDD" id="cd03768">
    <property type="entry name" value="SR_ResInv"/>
    <property type="match status" value="1"/>
</dbReference>
<keyword evidence="3" id="KW-0238">DNA-binding</keyword>
<dbReference type="GO" id="GO:0000150">
    <property type="term" value="F:DNA strand exchange activity"/>
    <property type="evidence" value="ECO:0007669"/>
    <property type="project" value="InterPro"/>
</dbReference>
<dbReference type="Gene3D" id="3.40.50.1390">
    <property type="entry name" value="Resolvase, N-terminal catalytic domain"/>
    <property type="match status" value="1"/>
</dbReference>
<dbReference type="GeneID" id="98660782"/>
<evidence type="ECO:0000259" key="7">
    <source>
        <dbReference type="PROSITE" id="PS51736"/>
    </source>
</evidence>
<dbReference type="Proteomes" id="UP001298753">
    <property type="component" value="Unassembled WGS sequence"/>
</dbReference>
<keyword evidence="4" id="KW-0233">DNA recombination</keyword>
<dbReference type="PROSITE" id="PS51736">
    <property type="entry name" value="RECOMBINASES_3"/>
    <property type="match status" value="1"/>
</dbReference>
<dbReference type="SUPFAM" id="SSF53041">
    <property type="entry name" value="Resolvase-like"/>
    <property type="match status" value="1"/>
</dbReference>
<evidence type="ECO:0000256" key="4">
    <source>
        <dbReference type="ARBA" id="ARBA00023172"/>
    </source>
</evidence>
<keyword evidence="9" id="KW-1185">Reference proteome</keyword>
<dbReference type="EMBL" id="JAJEPX010000030">
    <property type="protein sequence ID" value="MCC2177366.1"/>
    <property type="molecule type" value="Genomic_DNA"/>
</dbReference>
<accession>A0AAW4W368</accession>
<evidence type="ECO:0000256" key="5">
    <source>
        <dbReference type="PIRSR" id="PIRSR606118-50"/>
    </source>
</evidence>
<organism evidence="8 9">
    <name type="scientific">Agathobaculum butyriciproducens</name>
    <dbReference type="NCBI Taxonomy" id="1628085"/>
    <lineage>
        <taxon>Bacteria</taxon>
        <taxon>Bacillati</taxon>
        <taxon>Bacillota</taxon>
        <taxon>Clostridia</taxon>
        <taxon>Eubacteriales</taxon>
        <taxon>Butyricicoccaceae</taxon>
        <taxon>Agathobaculum</taxon>
    </lineage>
</organism>
<dbReference type="GO" id="GO:0003677">
    <property type="term" value="F:DNA binding"/>
    <property type="evidence" value="ECO:0007669"/>
    <property type="project" value="UniProtKB-KW"/>
</dbReference>
<dbReference type="PROSITE" id="PS00397">
    <property type="entry name" value="RECOMBINASES_1"/>
    <property type="match status" value="1"/>
</dbReference>
<protein>
    <submittedName>
        <fullName evidence="8">Recombinase family protein</fullName>
    </submittedName>
</protein>
<evidence type="ECO:0000313" key="9">
    <source>
        <dbReference type="Proteomes" id="UP001298753"/>
    </source>
</evidence>
<sequence>MKHYKFGYARVSTEQQNLARQLDMLSQYGVDYIFNEKMTGTKRDRPELNKLLDRMMEGDTVVIESLSRLGRSTKDLIELVELFRERGVHLVSLKEQIDTSTPAGKLLFTLMSAVAQFERDVIAERTKEGLDAARARGHIGGRPRTNAQKVKQAVKLYHTKQYTVREIEELTGVKKATLYRNLK</sequence>
<dbReference type="PANTHER" id="PTHR30461:SF2">
    <property type="entry name" value="SERINE RECOMBINASE PINE-RELATED"/>
    <property type="match status" value="1"/>
</dbReference>
<comment type="caution">
    <text evidence="8">The sequence shown here is derived from an EMBL/GenBank/DDBJ whole genome shotgun (WGS) entry which is preliminary data.</text>
</comment>
<dbReference type="Pfam" id="PF00239">
    <property type="entry name" value="Resolvase"/>
    <property type="match status" value="1"/>
</dbReference>
<evidence type="ECO:0000313" key="8">
    <source>
        <dbReference type="EMBL" id="MCC2177366.1"/>
    </source>
</evidence>